<organism evidence="1 2">
    <name type="scientific">Eretmocerus hayati</name>
    <dbReference type="NCBI Taxonomy" id="131215"/>
    <lineage>
        <taxon>Eukaryota</taxon>
        <taxon>Metazoa</taxon>
        <taxon>Ecdysozoa</taxon>
        <taxon>Arthropoda</taxon>
        <taxon>Hexapoda</taxon>
        <taxon>Insecta</taxon>
        <taxon>Pterygota</taxon>
        <taxon>Neoptera</taxon>
        <taxon>Endopterygota</taxon>
        <taxon>Hymenoptera</taxon>
        <taxon>Apocrita</taxon>
        <taxon>Proctotrupomorpha</taxon>
        <taxon>Chalcidoidea</taxon>
        <taxon>Aphelinidae</taxon>
        <taxon>Aphelininae</taxon>
        <taxon>Eretmocerus</taxon>
    </lineage>
</organism>
<evidence type="ECO:0000313" key="1">
    <source>
        <dbReference type="EMBL" id="KAJ8666887.1"/>
    </source>
</evidence>
<accession>A0ACC2N6X0</accession>
<dbReference type="Proteomes" id="UP001239111">
    <property type="component" value="Chromosome 4"/>
</dbReference>
<sequence length="103" mass="11647">MQKFLDQKGSLIYVENRQEIHLYTNVKYKIIDENQDQIHHAMPAILESAKYVEKIGYYGELIPDGITLCSGTLKSVPKAYKRVKDIAPSGCPEDAGVFKAIKM</sequence>
<proteinExistence type="predicted"/>
<evidence type="ECO:0000313" key="2">
    <source>
        <dbReference type="Proteomes" id="UP001239111"/>
    </source>
</evidence>
<keyword evidence="2" id="KW-1185">Reference proteome</keyword>
<gene>
    <name evidence="1" type="ORF">QAD02_008549</name>
</gene>
<name>A0ACC2N6X0_9HYME</name>
<dbReference type="EMBL" id="CM056744">
    <property type="protein sequence ID" value="KAJ8666887.1"/>
    <property type="molecule type" value="Genomic_DNA"/>
</dbReference>
<reference evidence="1" key="1">
    <citation type="submission" date="2023-04" db="EMBL/GenBank/DDBJ databases">
        <title>A chromosome-level genome assembly of the parasitoid wasp Eretmocerus hayati.</title>
        <authorList>
            <person name="Zhong Y."/>
            <person name="Liu S."/>
            <person name="Liu Y."/>
        </authorList>
    </citation>
    <scope>NUCLEOTIDE SEQUENCE</scope>
    <source>
        <strain evidence="1">ZJU_SS_LIU_2023</strain>
    </source>
</reference>
<comment type="caution">
    <text evidence="1">The sequence shown here is derived from an EMBL/GenBank/DDBJ whole genome shotgun (WGS) entry which is preliminary data.</text>
</comment>
<protein>
    <submittedName>
        <fullName evidence="1">Uncharacterized protein</fullName>
    </submittedName>
</protein>